<accession>A0A833RRP7</accession>
<comment type="caution">
    <text evidence="2">The sequence shown here is derived from an EMBL/GenBank/DDBJ whole genome shotgun (WGS) entry which is preliminary data.</text>
</comment>
<proteinExistence type="predicted"/>
<dbReference type="AlphaFoldDB" id="A0A833RRP7"/>
<keyword evidence="1" id="KW-0812">Transmembrane</keyword>
<reference evidence="2" key="1">
    <citation type="submission" date="2020-01" db="EMBL/GenBank/DDBJ databases">
        <title>Genome sequence of Kobresia littledalei, the first chromosome-level genome in the family Cyperaceae.</title>
        <authorList>
            <person name="Qu G."/>
        </authorList>
    </citation>
    <scope>NUCLEOTIDE SEQUENCE</scope>
    <source>
        <strain evidence="2">C.B.Clarke</strain>
        <tissue evidence="2">Leaf</tissue>
    </source>
</reference>
<keyword evidence="2" id="KW-0418">Kinase</keyword>
<name>A0A833RRP7_9POAL</name>
<feature type="transmembrane region" description="Helical" evidence="1">
    <location>
        <begin position="24"/>
        <end position="57"/>
    </location>
</feature>
<keyword evidence="2" id="KW-0675">Receptor</keyword>
<evidence type="ECO:0000256" key="1">
    <source>
        <dbReference type="SAM" id="Phobius"/>
    </source>
</evidence>
<organism evidence="2 3">
    <name type="scientific">Carex littledalei</name>
    <dbReference type="NCBI Taxonomy" id="544730"/>
    <lineage>
        <taxon>Eukaryota</taxon>
        <taxon>Viridiplantae</taxon>
        <taxon>Streptophyta</taxon>
        <taxon>Embryophyta</taxon>
        <taxon>Tracheophyta</taxon>
        <taxon>Spermatophyta</taxon>
        <taxon>Magnoliopsida</taxon>
        <taxon>Liliopsida</taxon>
        <taxon>Poales</taxon>
        <taxon>Cyperaceae</taxon>
        <taxon>Cyperoideae</taxon>
        <taxon>Cariceae</taxon>
        <taxon>Carex</taxon>
        <taxon>Carex subgen. Euthyceras</taxon>
    </lineage>
</organism>
<dbReference type="GO" id="GO:0016301">
    <property type="term" value="F:kinase activity"/>
    <property type="evidence" value="ECO:0007669"/>
    <property type="project" value="UniProtKB-KW"/>
</dbReference>
<evidence type="ECO:0000313" key="3">
    <source>
        <dbReference type="Proteomes" id="UP000623129"/>
    </source>
</evidence>
<keyword evidence="2" id="KW-0808">Transferase</keyword>
<gene>
    <name evidence="2" type="ORF">FCM35_KLT09515</name>
</gene>
<keyword evidence="1" id="KW-1133">Transmembrane helix</keyword>
<dbReference type="EMBL" id="SWLB01000002">
    <property type="protein sequence ID" value="KAF3340671.1"/>
    <property type="molecule type" value="Genomic_DNA"/>
</dbReference>
<dbReference type="Proteomes" id="UP000623129">
    <property type="component" value="Unassembled WGS sequence"/>
</dbReference>
<keyword evidence="3" id="KW-1185">Reference proteome</keyword>
<sequence>MTVLCREKCLAISAYFSRRSTLAISAYFVVGAAVAFYILSVLFVNNFVIIFVVTVFLSAFNEDPDTWEDFYCYLASSSPMERGDKRSQGCAVIMPGLSSFVVKSFNMSMSKNHTSSLKDLQNVLQSWDNTLVNLCTLFHVTCDSNNLVITDCKYLVVNLCCLQWVMVSETSLMLMADYLY</sequence>
<protein>
    <submittedName>
        <fullName evidence="2">Somatic embryogenesis receptor kinase 1</fullName>
    </submittedName>
</protein>
<keyword evidence="1" id="KW-0472">Membrane</keyword>
<dbReference type="OrthoDB" id="529367at2759"/>
<evidence type="ECO:0000313" key="2">
    <source>
        <dbReference type="EMBL" id="KAF3340671.1"/>
    </source>
</evidence>